<comment type="caution">
    <text evidence="1">The sequence shown here is derived from an EMBL/GenBank/DDBJ whole genome shotgun (WGS) entry which is preliminary data.</text>
</comment>
<organism evidence="1 2">
    <name type="scientific">Erythroxylum novogranatense</name>
    <dbReference type="NCBI Taxonomy" id="1862640"/>
    <lineage>
        <taxon>Eukaryota</taxon>
        <taxon>Viridiplantae</taxon>
        <taxon>Streptophyta</taxon>
        <taxon>Embryophyta</taxon>
        <taxon>Tracheophyta</taxon>
        <taxon>Spermatophyta</taxon>
        <taxon>Magnoliopsida</taxon>
        <taxon>eudicotyledons</taxon>
        <taxon>Gunneridae</taxon>
        <taxon>Pentapetalae</taxon>
        <taxon>rosids</taxon>
        <taxon>fabids</taxon>
        <taxon>Malpighiales</taxon>
        <taxon>Erythroxylaceae</taxon>
        <taxon>Erythroxylum</taxon>
    </lineage>
</organism>
<evidence type="ECO:0000313" key="1">
    <source>
        <dbReference type="EMBL" id="KAJ8762209.1"/>
    </source>
</evidence>
<keyword evidence="2" id="KW-1185">Reference proteome</keyword>
<accession>A0AAV8T7Z9</accession>
<reference evidence="1 2" key="1">
    <citation type="submission" date="2021-09" db="EMBL/GenBank/DDBJ databases">
        <title>Genomic insights and catalytic innovation underlie evolution of tropane alkaloids biosynthesis.</title>
        <authorList>
            <person name="Wang Y.-J."/>
            <person name="Tian T."/>
            <person name="Huang J.-P."/>
            <person name="Huang S.-X."/>
        </authorList>
    </citation>
    <scope>NUCLEOTIDE SEQUENCE [LARGE SCALE GENOMIC DNA]</scope>
    <source>
        <strain evidence="1">KIB-2018</strain>
        <tissue evidence="1">Leaf</tissue>
    </source>
</reference>
<evidence type="ECO:0000313" key="2">
    <source>
        <dbReference type="Proteomes" id="UP001159364"/>
    </source>
</evidence>
<dbReference type="Proteomes" id="UP001159364">
    <property type="component" value="Linkage Group LG06"/>
</dbReference>
<protein>
    <submittedName>
        <fullName evidence="1">Uncharacterized protein</fullName>
    </submittedName>
</protein>
<dbReference type="AlphaFoldDB" id="A0AAV8T7Z9"/>
<name>A0AAV8T7Z9_9ROSI</name>
<sequence length="70" mass="7874">MTEAIKVMGRARGPTGNKFVRWQLSHSTCLAASLEDIVRFVQGDWNTVKNIAWHSVSVTKAILELFSITR</sequence>
<gene>
    <name evidence="1" type="ORF">K2173_007365</name>
</gene>
<dbReference type="EMBL" id="JAIWQS010000006">
    <property type="protein sequence ID" value="KAJ8762209.1"/>
    <property type="molecule type" value="Genomic_DNA"/>
</dbReference>
<proteinExistence type="predicted"/>